<proteinExistence type="predicted"/>
<dbReference type="HOGENOM" id="CLU_1490558_0_0_1"/>
<dbReference type="EMBL" id="CH480823">
    <property type="protein sequence ID" value="EDW56271.1"/>
    <property type="molecule type" value="Genomic_DNA"/>
</dbReference>
<evidence type="ECO:0000313" key="1">
    <source>
        <dbReference type="EMBL" id="EDW56271.1"/>
    </source>
</evidence>
<dbReference type="Proteomes" id="UP000001292">
    <property type="component" value="Unassembled WGS sequence"/>
</dbReference>
<reference evidence="1 2" key="1">
    <citation type="journal article" date="2007" name="Nature">
        <title>Evolution of genes and genomes on the Drosophila phylogeny.</title>
        <authorList>
            <consortium name="Drosophila 12 Genomes Consortium"/>
            <person name="Clark A.G."/>
            <person name="Eisen M.B."/>
            <person name="Smith D.R."/>
            <person name="Bergman C.M."/>
            <person name="Oliver B."/>
            <person name="Markow T.A."/>
            <person name="Kaufman T.C."/>
            <person name="Kellis M."/>
            <person name="Gelbart W."/>
            <person name="Iyer V.N."/>
            <person name="Pollard D.A."/>
            <person name="Sackton T.B."/>
            <person name="Larracuente A.M."/>
            <person name="Singh N.D."/>
            <person name="Abad J.P."/>
            <person name="Abt D.N."/>
            <person name="Adryan B."/>
            <person name="Aguade M."/>
            <person name="Akashi H."/>
            <person name="Anderson W.W."/>
            <person name="Aquadro C.F."/>
            <person name="Ardell D.H."/>
            <person name="Arguello R."/>
            <person name="Artieri C.G."/>
            <person name="Barbash D.A."/>
            <person name="Barker D."/>
            <person name="Barsanti P."/>
            <person name="Batterham P."/>
            <person name="Batzoglou S."/>
            <person name="Begun D."/>
            <person name="Bhutkar A."/>
            <person name="Blanco E."/>
            <person name="Bosak S.A."/>
            <person name="Bradley R.K."/>
            <person name="Brand A.D."/>
            <person name="Brent M.R."/>
            <person name="Brooks A.N."/>
            <person name="Brown R.H."/>
            <person name="Butlin R.K."/>
            <person name="Caggese C."/>
            <person name="Calvi B.R."/>
            <person name="Bernardo de Carvalho A."/>
            <person name="Caspi A."/>
            <person name="Castrezana S."/>
            <person name="Celniker S.E."/>
            <person name="Chang J.L."/>
            <person name="Chapple C."/>
            <person name="Chatterji S."/>
            <person name="Chinwalla A."/>
            <person name="Civetta A."/>
            <person name="Clifton S.W."/>
            <person name="Comeron J.M."/>
            <person name="Costello J.C."/>
            <person name="Coyne J.A."/>
            <person name="Daub J."/>
            <person name="David R.G."/>
            <person name="Delcher A.L."/>
            <person name="Delehaunty K."/>
            <person name="Do C.B."/>
            <person name="Ebling H."/>
            <person name="Edwards K."/>
            <person name="Eickbush T."/>
            <person name="Evans J.D."/>
            <person name="Filipski A."/>
            <person name="Findeiss S."/>
            <person name="Freyhult E."/>
            <person name="Fulton L."/>
            <person name="Fulton R."/>
            <person name="Garcia A.C."/>
            <person name="Gardiner A."/>
            <person name="Garfield D.A."/>
            <person name="Garvin B.E."/>
            <person name="Gibson G."/>
            <person name="Gilbert D."/>
            <person name="Gnerre S."/>
            <person name="Godfrey J."/>
            <person name="Good R."/>
            <person name="Gotea V."/>
            <person name="Gravely B."/>
            <person name="Greenberg A.J."/>
            <person name="Griffiths-Jones S."/>
            <person name="Gross S."/>
            <person name="Guigo R."/>
            <person name="Gustafson E.A."/>
            <person name="Haerty W."/>
            <person name="Hahn M.W."/>
            <person name="Halligan D.L."/>
            <person name="Halpern A.L."/>
            <person name="Halter G.M."/>
            <person name="Han M.V."/>
            <person name="Heger A."/>
            <person name="Hillier L."/>
            <person name="Hinrichs A.S."/>
            <person name="Holmes I."/>
            <person name="Hoskins R.A."/>
            <person name="Hubisz M.J."/>
            <person name="Hultmark D."/>
            <person name="Huntley M.A."/>
            <person name="Jaffe D.B."/>
            <person name="Jagadeeshan S."/>
            <person name="Jeck W.R."/>
            <person name="Johnson J."/>
            <person name="Jones C.D."/>
            <person name="Jordan W.C."/>
            <person name="Karpen G.H."/>
            <person name="Kataoka E."/>
            <person name="Keightley P.D."/>
            <person name="Kheradpour P."/>
            <person name="Kirkness E.F."/>
            <person name="Koerich L.B."/>
            <person name="Kristiansen K."/>
            <person name="Kudrna D."/>
            <person name="Kulathinal R.J."/>
            <person name="Kumar S."/>
            <person name="Kwok R."/>
            <person name="Lander E."/>
            <person name="Langley C.H."/>
            <person name="Lapoint R."/>
            <person name="Lazzaro B.P."/>
            <person name="Lee S.J."/>
            <person name="Levesque L."/>
            <person name="Li R."/>
            <person name="Lin C.F."/>
            <person name="Lin M.F."/>
            <person name="Lindblad-Toh K."/>
            <person name="Llopart A."/>
            <person name="Long M."/>
            <person name="Low L."/>
            <person name="Lozovsky E."/>
            <person name="Lu J."/>
            <person name="Luo M."/>
            <person name="Machado C.A."/>
            <person name="Makalowski W."/>
            <person name="Marzo M."/>
            <person name="Matsuda M."/>
            <person name="Matzkin L."/>
            <person name="McAllister B."/>
            <person name="McBride C.S."/>
            <person name="McKernan B."/>
            <person name="McKernan K."/>
            <person name="Mendez-Lago M."/>
            <person name="Minx P."/>
            <person name="Mollenhauer M.U."/>
            <person name="Montooth K."/>
            <person name="Mount S.M."/>
            <person name="Mu X."/>
            <person name="Myers E."/>
            <person name="Negre B."/>
            <person name="Newfeld S."/>
            <person name="Nielsen R."/>
            <person name="Noor M.A."/>
            <person name="O'Grady P."/>
            <person name="Pachter L."/>
            <person name="Papaceit M."/>
            <person name="Parisi M.J."/>
            <person name="Parisi M."/>
            <person name="Parts L."/>
            <person name="Pedersen J.S."/>
            <person name="Pesole G."/>
            <person name="Phillippy A.M."/>
            <person name="Ponting C.P."/>
            <person name="Pop M."/>
            <person name="Porcelli D."/>
            <person name="Powell J.R."/>
            <person name="Prohaska S."/>
            <person name="Pruitt K."/>
            <person name="Puig M."/>
            <person name="Quesneville H."/>
            <person name="Ram K.R."/>
            <person name="Rand D."/>
            <person name="Rasmussen M.D."/>
            <person name="Reed L.K."/>
            <person name="Reenan R."/>
            <person name="Reily A."/>
            <person name="Remington K.A."/>
            <person name="Rieger T.T."/>
            <person name="Ritchie M.G."/>
            <person name="Robin C."/>
            <person name="Rogers Y.H."/>
            <person name="Rohde C."/>
            <person name="Rozas J."/>
            <person name="Rubenfield M.J."/>
            <person name="Ruiz A."/>
            <person name="Russo S."/>
            <person name="Salzberg S.L."/>
            <person name="Sanchez-Gracia A."/>
            <person name="Saranga D.J."/>
            <person name="Sato H."/>
            <person name="Schaeffer S.W."/>
            <person name="Schatz M.C."/>
            <person name="Schlenke T."/>
            <person name="Schwartz R."/>
            <person name="Segarra C."/>
            <person name="Singh R.S."/>
            <person name="Sirot L."/>
            <person name="Sirota M."/>
            <person name="Sisneros N.B."/>
            <person name="Smith C.D."/>
            <person name="Smith T.F."/>
            <person name="Spieth J."/>
            <person name="Stage D.E."/>
            <person name="Stark A."/>
            <person name="Stephan W."/>
            <person name="Strausberg R.L."/>
            <person name="Strempel S."/>
            <person name="Sturgill D."/>
            <person name="Sutton G."/>
            <person name="Sutton G.G."/>
            <person name="Tao W."/>
            <person name="Teichmann S."/>
            <person name="Tobari Y.N."/>
            <person name="Tomimura Y."/>
            <person name="Tsolas J.M."/>
            <person name="Valente V.L."/>
            <person name="Venter E."/>
            <person name="Venter J.C."/>
            <person name="Vicario S."/>
            <person name="Vieira F.G."/>
            <person name="Vilella A.J."/>
            <person name="Villasante A."/>
            <person name="Walenz B."/>
            <person name="Wang J."/>
            <person name="Wasserman M."/>
            <person name="Watts T."/>
            <person name="Wilson D."/>
            <person name="Wilson R.K."/>
            <person name="Wing R.A."/>
            <person name="Wolfner M.F."/>
            <person name="Wong A."/>
            <person name="Wong G.K."/>
            <person name="Wu C.I."/>
            <person name="Wu G."/>
            <person name="Yamamoto D."/>
            <person name="Yang H.P."/>
            <person name="Yang S.P."/>
            <person name="Yorke J.A."/>
            <person name="Yoshida K."/>
            <person name="Zdobnov E."/>
            <person name="Zhang P."/>
            <person name="Zhang Y."/>
            <person name="Zimin A.V."/>
            <person name="Baldwin J."/>
            <person name="Abdouelleil A."/>
            <person name="Abdulkadir J."/>
            <person name="Abebe A."/>
            <person name="Abera B."/>
            <person name="Abreu J."/>
            <person name="Acer S.C."/>
            <person name="Aftuck L."/>
            <person name="Alexander A."/>
            <person name="An P."/>
            <person name="Anderson E."/>
            <person name="Anderson S."/>
            <person name="Arachi H."/>
            <person name="Azer M."/>
            <person name="Bachantsang P."/>
            <person name="Barry A."/>
            <person name="Bayul T."/>
            <person name="Berlin A."/>
            <person name="Bessette D."/>
            <person name="Bloom T."/>
            <person name="Blye J."/>
            <person name="Boguslavskiy L."/>
            <person name="Bonnet C."/>
            <person name="Boukhgalter B."/>
            <person name="Bourzgui I."/>
            <person name="Brown A."/>
            <person name="Cahill P."/>
            <person name="Channer S."/>
            <person name="Cheshatsang Y."/>
            <person name="Chuda L."/>
            <person name="Citroen M."/>
            <person name="Collymore A."/>
            <person name="Cooke P."/>
            <person name="Costello M."/>
            <person name="D'Aco K."/>
            <person name="Daza R."/>
            <person name="De Haan G."/>
            <person name="DeGray S."/>
            <person name="DeMaso C."/>
            <person name="Dhargay N."/>
            <person name="Dooley K."/>
            <person name="Dooley E."/>
            <person name="Doricent M."/>
            <person name="Dorje P."/>
            <person name="Dorjee K."/>
            <person name="Dupes A."/>
            <person name="Elong R."/>
            <person name="Falk J."/>
            <person name="Farina A."/>
            <person name="Faro S."/>
            <person name="Ferguson D."/>
            <person name="Fisher S."/>
            <person name="Foley C.D."/>
            <person name="Franke A."/>
            <person name="Friedrich D."/>
            <person name="Gadbois L."/>
            <person name="Gearin G."/>
            <person name="Gearin C.R."/>
            <person name="Giannoukos G."/>
            <person name="Goode T."/>
            <person name="Graham J."/>
            <person name="Grandbois E."/>
            <person name="Grewal S."/>
            <person name="Gyaltsen K."/>
            <person name="Hafez N."/>
            <person name="Hagos B."/>
            <person name="Hall J."/>
            <person name="Henson C."/>
            <person name="Hollinger A."/>
            <person name="Honan T."/>
            <person name="Huard M.D."/>
            <person name="Hughes L."/>
            <person name="Hurhula B."/>
            <person name="Husby M.E."/>
            <person name="Kamat A."/>
            <person name="Kanga B."/>
            <person name="Kashin S."/>
            <person name="Khazanovich D."/>
            <person name="Kisner P."/>
            <person name="Lance K."/>
            <person name="Lara M."/>
            <person name="Lee W."/>
            <person name="Lennon N."/>
            <person name="Letendre F."/>
            <person name="LeVine R."/>
            <person name="Lipovsky A."/>
            <person name="Liu X."/>
            <person name="Liu J."/>
            <person name="Liu S."/>
            <person name="Lokyitsang T."/>
            <person name="Lokyitsang Y."/>
            <person name="Lubonja R."/>
            <person name="Lui A."/>
            <person name="MacDonald P."/>
            <person name="Magnisalis V."/>
            <person name="Maru K."/>
            <person name="Matthews C."/>
            <person name="McCusker W."/>
            <person name="McDonough S."/>
            <person name="Mehta T."/>
            <person name="Meldrim J."/>
            <person name="Meneus L."/>
            <person name="Mihai O."/>
            <person name="Mihalev A."/>
            <person name="Mihova T."/>
            <person name="Mittelman R."/>
            <person name="Mlenga V."/>
            <person name="Montmayeur A."/>
            <person name="Mulrain L."/>
            <person name="Navidi A."/>
            <person name="Naylor J."/>
            <person name="Negash T."/>
            <person name="Nguyen T."/>
            <person name="Nguyen N."/>
            <person name="Nicol R."/>
            <person name="Norbu C."/>
            <person name="Norbu N."/>
            <person name="Novod N."/>
            <person name="O'Neill B."/>
            <person name="Osman S."/>
            <person name="Markiewicz E."/>
            <person name="Oyono O.L."/>
            <person name="Patti C."/>
            <person name="Phunkhang P."/>
            <person name="Pierre F."/>
            <person name="Priest M."/>
            <person name="Raghuraman S."/>
            <person name="Rege F."/>
            <person name="Reyes R."/>
            <person name="Rise C."/>
            <person name="Rogov P."/>
            <person name="Ross K."/>
            <person name="Ryan E."/>
            <person name="Settipalli S."/>
            <person name="Shea T."/>
            <person name="Sherpa N."/>
            <person name="Shi L."/>
            <person name="Shih D."/>
            <person name="Sparrow T."/>
            <person name="Spaulding J."/>
            <person name="Stalker J."/>
            <person name="Stange-Thomann N."/>
            <person name="Stavropoulos S."/>
            <person name="Stone C."/>
            <person name="Strader C."/>
            <person name="Tesfaye S."/>
            <person name="Thomson T."/>
            <person name="Thoulutsang Y."/>
            <person name="Thoulutsang D."/>
            <person name="Topham K."/>
            <person name="Topping I."/>
            <person name="Tsamla T."/>
            <person name="Vassiliev H."/>
            <person name="Vo A."/>
            <person name="Wangchuk T."/>
            <person name="Wangdi T."/>
            <person name="Weiand M."/>
            <person name="Wilkinson J."/>
            <person name="Wilson A."/>
            <person name="Yadav S."/>
            <person name="Young G."/>
            <person name="Yu Q."/>
            <person name="Zembek L."/>
            <person name="Zhong D."/>
            <person name="Zimmer A."/>
            <person name="Zwirko Z."/>
            <person name="Jaffe D.B."/>
            <person name="Alvarez P."/>
            <person name="Brockman W."/>
            <person name="Butler J."/>
            <person name="Chin C."/>
            <person name="Gnerre S."/>
            <person name="Grabherr M."/>
            <person name="Kleber M."/>
            <person name="Mauceli E."/>
            <person name="MacCallum I."/>
        </authorList>
    </citation>
    <scope>NUCLEOTIDE SEQUENCE [LARGE SCALE GENOMIC DNA]</scope>
    <source>
        <strain evidence="2">Rob3c / Tucson 14021-0248.25</strain>
    </source>
</reference>
<sequence length="181" mass="19477">MNRFAMCQVDEAQQLRSHVNKLPTWAHVRRFTTGRQLRVGPGKYQLSGFPVDASCLSRSNPIGSARLHPLSLQSSRAAAAGCGWGSGCGGIWGNGRSGQVTASFAVLLPSSRATRLALYLRRHLTAAPHTRVPLTADPDTDVDVDVDGDGDGDVEIDVNVARDMDMDVLDKAFTHCGMCQN</sequence>
<evidence type="ECO:0000313" key="2">
    <source>
        <dbReference type="Proteomes" id="UP000001292"/>
    </source>
</evidence>
<keyword evidence="2" id="KW-1185">Reference proteome</keyword>
<name>B4I665_DROSE</name>
<dbReference type="AlphaFoldDB" id="B4I665"/>
<accession>B4I665</accession>
<gene>
    <name evidence="1" type="primary">Dsec\GM22679</name>
    <name evidence="1" type="ORF">Dsec_GM22679</name>
</gene>
<organism evidence="2">
    <name type="scientific">Drosophila sechellia</name>
    <name type="common">Fruit fly</name>
    <dbReference type="NCBI Taxonomy" id="7238"/>
    <lineage>
        <taxon>Eukaryota</taxon>
        <taxon>Metazoa</taxon>
        <taxon>Ecdysozoa</taxon>
        <taxon>Arthropoda</taxon>
        <taxon>Hexapoda</taxon>
        <taxon>Insecta</taxon>
        <taxon>Pterygota</taxon>
        <taxon>Neoptera</taxon>
        <taxon>Endopterygota</taxon>
        <taxon>Diptera</taxon>
        <taxon>Brachycera</taxon>
        <taxon>Muscomorpha</taxon>
        <taxon>Ephydroidea</taxon>
        <taxon>Drosophilidae</taxon>
        <taxon>Drosophila</taxon>
        <taxon>Sophophora</taxon>
    </lineage>
</organism>
<protein>
    <submittedName>
        <fullName evidence="1">GM22679</fullName>
    </submittedName>
</protein>